<dbReference type="EMBL" id="KE561158">
    <property type="protein sequence ID" value="EPZ32384.1"/>
    <property type="molecule type" value="Genomic_DNA"/>
</dbReference>
<proteinExistence type="predicted"/>
<gene>
    <name evidence="1" type="ORF">O9G_002224</name>
</gene>
<organism evidence="1 2">
    <name type="scientific">Rozella allomycis (strain CSF55)</name>
    <dbReference type="NCBI Taxonomy" id="988480"/>
    <lineage>
        <taxon>Eukaryota</taxon>
        <taxon>Fungi</taxon>
        <taxon>Fungi incertae sedis</taxon>
        <taxon>Cryptomycota</taxon>
        <taxon>Cryptomycota incertae sedis</taxon>
        <taxon>Rozella</taxon>
    </lineage>
</organism>
<evidence type="ECO:0000313" key="1">
    <source>
        <dbReference type="EMBL" id="EPZ32384.1"/>
    </source>
</evidence>
<dbReference type="AlphaFoldDB" id="A0A075AV03"/>
<accession>A0A075AV03</accession>
<sequence length="72" mass="8568">MKANGGRKKNTNGKQLDCIHVFSLTIEQQLFLEMWGYVYPGDTDIQMKKDHKDYYRVAGRQYLIQLEHFLPF</sequence>
<reference evidence="1 2" key="1">
    <citation type="journal article" date="2013" name="Curr. Biol.">
        <title>Shared signatures of parasitism and phylogenomics unite Cryptomycota and microsporidia.</title>
        <authorList>
            <person name="James T.Y."/>
            <person name="Pelin A."/>
            <person name="Bonen L."/>
            <person name="Ahrendt S."/>
            <person name="Sain D."/>
            <person name="Corradi N."/>
            <person name="Stajich J.E."/>
        </authorList>
    </citation>
    <scope>NUCLEOTIDE SEQUENCE [LARGE SCALE GENOMIC DNA]</scope>
    <source>
        <strain evidence="1 2">CSF55</strain>
    </source>
</reference>
<protein>
    <submittedName>
        <fullName evidence="1">Uncharacterized protein</fullName>
    </submittedName>
</protein>
<dbReference type="HOGENOM" id="CLU_2723610_0_0_1"/>
<dbReference type="Proteomes" id="UP000030755">
    <property type="component" value="Unassembled WGS sequence"/>
</dbReference>
<evidence type="ECO:0000313" key="2">
    <source>
        <dbReference type="Proteomes" id="UP000030755"/>
    </source>
</evidence>
<keyword evidence="2" id="KW-1185">Reference proteome</keyword>
<name>A0A075AV03_ROZAC</name>